<dbReference type="InterPro" id="IPR053967">
    <property type="entry name" value="LlgE_F_G-like_D1"/>
</dbReference>
<protein>
    <submittedName>
        <fullName evidence="8">Flagellar hook-basal body complex protein</fullName>
    </submittedName>
</protein>
<evidence type="ECO:0000313" key="9">
    <source>
        <dbReference type="Proteomes" id="UP000829194"/>
    </source>
</evidence>
<keyword evidence="9" id="KW-1185">Reference proteome</keyword>
<dbReference type="Pfam" id="PF22692">
    <property type="entry name" value="LlgE_F_G_D1"/>
    <property type="match status" value="1"/>
</dbReference>
<dbReference type="InterPro" id="IPR020013">
    <property type="entry name" value="Flagellar_FlgE/F/G"/>
</dbReference>
<evidence type="ECO:0000256" key="4">
    <source>
        <dbReference type="RuleBase" id="RU362116"/>
    </source>
</evidence>
<accession>A0ABY3XBH8</accession>
<name>A0ABY3XBH8_9GAMM</name>
<dbReference type="InterPro" id="IPR037925">
    <property type="entry name" value="FlgE/F/G-like"/>
</dbReference>
<dbReference type="Proteomes" id="UP000829194">
    <property type="component" value="Chromosome"/>
</dbReference>
<dbReference type="InterPro" id="IPR010930">
    <property type="entry name" value="Flg_bb/hook_C_dom"/>
</dbReference>
<keyword evidence="3 4" id="KW-0975">Bacterial flagellum</keyword>
<dbReference type="SUPFAM" id="SSF117143">
    <property type="entry name" value="Flagellar hook protein flgE"/>
    <property type="match status" value="1"/>
</dbReference>
<evidence type="ECO:0000259" key="6">
    <source>
        <dbReference type="Pfam" id="PF06429"/>
    </source>
</evidence>
<dbReference type="NCBIfam" id="TIGR03506">
    <property type="entry name" value="FlgEFG_subfam"/>
    <property type="match status" value="1"/>
</dbReference>
<sequence length="251" mass="26559">MDNLMLVATQLISRESQRVEVSANNISNVATPGYKRQVAFQSVLGAEAAQQLLEQATQTPAAAQAMSRATDFSAGKLQHTGNPYDLTVTGPGFLQLATDQGSVYARTASLHRDADGRLLTAQGWRLQAAGGGDVVVSGENWKLERDGTVVDAGNPVSAVRLVEFEDLSKLIRAGSNYFAAASDARSSENLPGAAGTLASSVQQGYVEAANVSVGNDMIQIMEAMRRIESGQKLVHVYDDMVGTALQRLGGM</sequence>
<dbReference type="PANTHER" id="PTHR30435">
    <property type="entry name" value="FLAGELLAR PROTEIN"/>
    <property type="match status" value="1"/>
</dbReference>
<keyword evidence="8" id="KW-0969">Cilium</keyword>
<evidence type="ECO:0000259" key="5">
    <source>
        <dbReference type="Pfam" id="PF00460"/>
    </source>
</evidence>
<reference evidence="8 9" key="1">
    <citation type="submission" date="2022-03" db="EMBL/GenBank/DDBJ databases">
        <title>Complete genome sequence of Lysobacter capsici VKM B-2533 and Lysobacter gummosus 10.1.1, promising sources of lytic agents.</title>
        <authorList>
            <person name="Tarlachkov S.V."/>
            <person name="Kudryakova I.V."/>
            <person name="Afoshin A.S."/>
            <person name="Leontyevskaya E.A."/>
            <person name="Leontyevskaya N.V."/>
        </authorList>
    </citation>
    <scope>NUCLEOTIDE SEQUENCE [LARGE SCALE GENOMIC DNA]</scope>
    <source>
        <strain evidence="8 9">10.1.1</strain>
    </source>
</reference>
<gene>
    <name evidence="8" type="ORF">MOV92_21240</name>
</gene>
<dbReference type="RefSeq" id="WP_057944495.1">
    <property type="nucleotide sequence ID" value="NZ_CP011131.1"/>
</dbReference>
<dbReference type="InterPro" id="IPR001444">
    <property type="entry name" value="Flag_bb_rod_N"/>
</dbReference>
<evidence type="ECO:0000256" key="3">
    <source>
        <dbReference type="ARBA" id="ARBA00023143"/>
    </source>
</evidence>
<organism evidence="8 9">
    <name type="scientific">Lysobacter gummosus</name>
    <dbReference type="NCBI Taxonomy" id="262324"/>
    <lineage>
        <taxon>Bacteria</taxon>
        <taxon>Pseudomonadati</taxon>
        <taxon>Pseudomonadota</taxon>
        <taxon>Gammaproteobacteria</taxon>
        <taxon>Lysobacterales</taxon>
        <taxon>Lysobacteraceae</taxon>
        <taxon>Lysobacter</taxon>
    </lineage>
</organism>
<dbReference type="PANTHER" id="PTHR30435:SF19">
    <property type="entry name" value="FLAGELLAR BASAL-BODY ROD PROTEIN FLGG"/>
    <property type="match status" value="1"/>
</dbReference>
<comment type="similarity">
    <text evidence="2 4">Belongs to the flagella basal body rod proteins family.</text>
</comment>
<keyword evidence="8" id="KW-0966">Cell projection</keyword>
<proteinExistence type="inferred from homology"/>
<keyword evidence="8" id="KW-0282">Flagellum</keyword>
<feature type="domain" description="Flagellar hook protein FlgE/F/G-like D1" evidence="7">
    <location>
        <begin position="88"/>
        <end position="148"/>
    </location>
</feature>
<evidence type="ECO:0000313" key="8">
    <source>
        <dbReference type="EMBL" id="UNP28965.1"/>
    </source>
</evidence>
<feature type="domain" description="Flagellar basal body rod protein N-terminal" evidence="5">
    <location>
        <begin position="13"/>
        <end position="35"/>
    </location>
</feature>
<dbReference type="Pfam" id="PF06429">
    <property type="entry name" value="Flg_bbr_C"/>
    <property type="match status" value="1"/>
</dbReference>
<evidence type="ECO:0000256" key="2">
    <source>
        <dbReference type="ARBA" id="ARBA00009677"/>
    </source>
</evidence>
<feature type="domain" description="Flagellar basal-body/hook protein C-terminal" evidence="6">
    <location>
        <begin position="202"/>
        <end position="246"/>
    </location>
</feature>
<dbReference type="EMBL" id="CP093547">
    <property type="protein sequence ID" value="UNP28965.1"/>
    <property type="molecule type" value="Genomic_DNA"/>
</dbReference>
<dbReference type="Pfam" id="PF00460">
    <property type="entry name" value="Flg_bb_rod"/>
    <property type="match status" value="1"/>
</dbReference>
<evidence type="ECO:0000259" key="7">
    <source>
        <dbReference type="Pfam" id="PF22692"/>
    </source>
</evidence>
<evidence type="ECO:0000256" key="1">
    <source>
        <dbReference type="ARBA" id="ARBA00004117"/>
    </source>
</evidence>
<comment type="subcellular location">
    <subcellularLocation>
        <location evidence="1 4">Bacterial flagellum basal body</location>
    </subcellularLocation>
</comment>